<proteinExistence type="predicted"/>
<reference evidence="3" key="1">
    <citation type="submission" date="2016-06" db="UniProtKB">
        <authorList>
            <consortium name="WormBaseParasite"/>
        </authorList>
    </citation>
    <scope>IDENTIFICATION</scope>
</reference>
<evidence type="ECO:0000313" key="1">
    <source>
        <dbReference type="EMBL" id="VDO40234.1"/>
    </source>
</evidence>
<organism evidence="3">
    <name type="scientific">Onchocerca flexuosa</name>
    <dbReference type="NCBI Taxonomy" id="387005"/>
    <lineage>
        <taxon>Eukaryota</taxon>
        <taxon>Metazoa</taxon>
        <taxon>Ecdysozoa</taxon>
        <taxon>Nematoda</taxon>
        <taxon>Chromadorea</taxon>
        <taxon>Rhabditida</taxon>
        <taxon>Spirurina</taxon>
        <taxon>Spiruromorpha</taxon>
        <taxon>Filarioidea</taxon>
        <taxon>Onchocercidae</taxon>
        <taxon>Onchocerca</taxon>
    </lineage>
</organism>
<dbReference type="Proteomes" id="UP000267606">
    <property type="component" value="Unassembled WGS sequence"/>
</dbReference>
<dbReference type="STRING" id="387005.A0A183HAL4"/>
<sequence length="123" mass="14207">MFIFRVAHYYIARSYLRQVKQASDTAGIVTDINEELHPAYLTRASYDREQKMISPSTATTFQKDNQGVFPEFPQQIDSELTSVTDDTMSVATNILEEEQQLLVFDTIEDDIFNEGKFPPYLRN</sequence>
<evidence type="ECO:0000313" key="2">
    <source>
        <dbReference type="Proteomes" id="UP000267606"/>
    </source>
</evidence>
<gene>
    <name evidence="1" type="ORF">OFLC_LOCUS4527</name>
</gene>
<name>A0A183HAL4_9BILA</name>
<evidence type="ECO:0000313" key="3">
    <source>
        <dbReference type="WBParaSite" id="OFLC_0000452501-mRNA-1"/>
    </source>
</evidence>
<dbReference type="WBParaSite" id="OFLC_0000452501-mRNA-1">
    <property type="protein sequence ID" value="OFLC_0000452501-mRNA-1"/>
    <property type="gene ID" value="OFLC_0000452501"/>
</dbReference>
<accession>A0A183HAL4</accession>
<dbReference type="AlphaFoldDB" id="A0A183HAL4"/>
<dbReference type="EMBL" id="UZAJ01003469">
    <property type="protein sequence ID" value="VDO40234.1"/>
    <property type="molecule type" value="Genomic_DNA"/>
</dbReference>
<protein>
    <submittedName>
        <fullName evidence="1 3">Uncharacterized protein</fullName>
    </submittedName>
</protein>
<keyword evidence="2" id="KW-1185">Reference proteome</keyword>
<reference evidence="1 2" key="2">
    <citation type="submission" date="2018-11" db="EMBL/GenBank/DDBJ databases">
        <authorList>
            <consortium name="Pathogen Informatics"/>
        </authorList>
    </citation>
    <scope>NUCLEOTIDE SEQUENCE [LARGE SCALE GENOMIC DNA]</scope>
</reference>